<evidence type="ECO:0000256" key="3">
    <source>
        <dbReference type="RuleBase" id="RU361235"/>
    </source>
</evidence>
<proteinExistence type="inferred from homology"/>
<accession>A0A6A6PWF6</accession>
<evidence type="ECO:0000313" key="5">
    <source>
        <dbReference type="EMBL" id="KAF2484325.1"/>
    </source>
</evidence>
<dbReference type="RefSeq" id="XP_033590894.1">
    <property type="nucleotide sequence ID" value="XM_033733294.1"/>
</dbReference>
<keyword evidence="6" id="KW-1185">Reference proteome</keyword>
<dbReference type="OrthoDB" id="408631at2759"/>
<evidence type="ECO:0000256" key="2">
    <source>
        <dbReference type="ARBA" id="ARBA00022801"/>
    </source>
</evidence>
<dbReference type="PROSITE" id="PS00941">
    <property type="entry name" value="CARBOXYLESTERASE_B_2"/>
    <property type="match status" value="1"/>
</dbReference>
<dbReference type="InterPro" id="IPR002018">
    <property type="entry name" value="CarbesteraseB"/>
</dbReference>
<evidence type="ECO:0000256" key="1">
    <source>
        <dbReference type="ARBA" id="ARBA00005964"/>
    </source>
</evidence>
<dbReference type="EC" id="3.1.1.-" evidence="3"/>
<dbReference type="InterPro" id="IPR050654">
    <property type="entry name" value="AChE-related_enzymes"/>
</dbReference>
<comment type="similarity">
    <text evidence="1 3">Belongs to the type-B carboxylesterase/lipase family.</text>
</comment>
<dbReference type="PANTHER" id="PTHR43918">
    <property type="entry name" value="ACETYLCHOLINESTERASE"/>
    <property type="match status" value="1"/>
</dbReference>
<name>A0A6A6PWF6_9PEZI</name>
<dbReference type="InterPro" id="IPR019826">
    <property type="entry name" value="Carboxylesterase_B_AS"/>
</dbReference>
<dbReference type="Pfam" id="PF00135">
    <property type="entry name" value="COesterase"/>
    <property type="match status" value="1"/>
</dbReference>
<evidence type="ECO:0000259" key="4">
    <source>
        <dbReference type="Pfam" id="PF00135"/>
    </source>
</evidence>
<feature type="domain" description="Carboxylesterase type B" evidence="4">
    <location>
        <begin position="55"/>
        <end position="559"/>
    </location>
</feature>
<dbReference type="Gene3D" id="3.40.50.1820">
    <property type="entry name" value="alpha/beta hydrolase"/>
    <property type="match status" value="1"/>
</dbReference>
<dbReference type="GO" id="GO:0052689">
    <property type="term" value="F:carboxylic ester hydrolase activity"/>
    <property type="evidence" value="ECO:0007669"/>
    <property type="project" value="TreeGrafter"/>
</dbReference>
<dbReference type="InterPro" id="IPR029058">
    <property type="entry name" value="AB_hydrolase_fold"/>
</dbReference>
<organism evidence="5 6">
    <name type="scientific">Neohortaea acidophila</name>
    <dbReference type="NCBI Taxonomy" id="245834"/>
    <lineage>
        <taxon>Eukaryota</taxon>
        <taxon>Fungi</taxon>
        <taxon>Dikarya</taxon>
        <taxon>Ascomycota</taxon>
        <taxon>Pezizomycotina</taxon>
        <taxon>Dothideomycetes</taxon>
        <taxon>Dothideomycetidae</taxon>
        <taxon>Mycosphaerellales</taxon>
        <taxon>Teratosphaeriaceae</taxon>
        <taxon>Neohortaea</taxon>
    </lineage>
</organism>
<dbReference type="PANTHER" id="PTHR43918:SF4">
    <property type="entry name" value="CARBOXYLIC ESTER HYDROLASE"/>
    <property type="match status" value="1"/>
</dbReference>
<dbReference type="SUPFAM" id="SSF53474">
    <property type="entry name" value="alpha/beta-Hydrolases"/>
    <property type="match status" value="1"/>
</dbReference>
<evidence type="ECO:0000313" key="6">
    <source>
        <dbReference type="Proteomes" id="UP000799767"/>
    </source>
</evidence>
<dbReference type="Proteomes" id="UP000799767">
    <property type="component" value="Unassembled WGS sequence"/>
</dbReference>
<dbReference type="PROSITE" id="PS00122">
    <property type="entry name" value="CARBOXYLESTERASE_B_1"/>
    <property type="match status" value="1"/>
</dbReference>
<sequence length="593" mass="64928">MFIQNPSHAASLTSLHPFHIDPCPSNSMGIIALLLCHALAAFATPISLASTNSSPPTANIKNGTVAGVHLSSYNQDVFLGVPFAQPPVGELRFVNPQSLNTTFNSTLQTTSYAPECVGYGGDDIGYPSSEDCLYLNVIRPSGYENQSLPVGVWIHGGGLVMGGTQDERYNLSFIVQNGVEIGKPFIGISIAYRLTAWGFLNSQEVSGSGNTNMGLRDQRLALHWIQENIAAFGGDPSKVTIWGESAGAGSVGWQITAYNGRNDSLFRGGIMESGNPVPYQSYWTNQEYQPIYDSLVKNASCSNATDTLDCLRQVPFATLNKLINTTYASSWQPIVDGDFVARWASIQLAEGDFVKVPIIDGANTDEGTAFGPKNVQNVSDFIDDATYTNDEGISRVWAPEILEAYPNVPSYWIPPISEVPNVTFPAMYGAQYRRSAAYFGDMVMIANRRGTCETWAANGIPAYCYRFNTIPAGIPWEVGVTHFMEVAFVFDNIHGYGYNAAHNSTDPFLDKPQSYIELAKLMSCSWASFINDLDPNGFTGRHASAAAWPMYSTTNPQNIVWDANVTSLAYTEPDTFRKEGIQWILDHALDYHR</sequence>
<gene>
    <name evidence="5" type="ORF">BDY17DRAFT_295412</name>
</gene>
<reference evidence="5" key="1">
    <citation type="journal article" date="2020" name="Stud. Mycol.">
        <title>101 Dothideomycetes genomes: a test case for predicting lifestyles and emergence of pathogens.</title>
        <authorList>
            <person name="Haridas S."/>
            <person name="Albert R."/>
            <person name="Binder M."/>
            <person name="Bloem J."/>
            <person name="Labutti K."/>
            <person name="Salamov A."/>
            <person name="Andreopoulos B."/>
            <person name="Baker S."/>
            <person name="Barry K."/>
            <person name="Bills G."/>
            <person name="Bluhm B."/>
            <person name="Cannon C."/>
            <person name="Castanera R."/>
            <person name="Culley D."/>
            <person name="Daum C."/>
            <person name="Ezra D."/>
            <person name="Gonzalez J."/>
            <person name="Henrissat B."/>
            <person name="Kuo A."/>
            <person name="Liang C."/>
            <person name="Lipzen A."/>
            <person name="Lutzoni F."/>
            <person name="Magnuson J."/>
            <person name="Mondo S."/>
            <person name="Nolan M."/>
            <person name="Ohm R."/>
            <person name="Pangilinan J."/>
            <person name="Park H.-J."/>
            <person name="Ramirez L."/>
            <person name="Alfaro M."/>
            <person name="Sun H."/>
            <person name="Tritt A."/>
            <person name="Yoshinaga Y."/>
            <person name="Zwiers L.-H."/>
            <person name="Turgeon B."/>
            <person name="Goodwin S."/>
            <person name="Spatafora J."/>
            <person name="Crous P."/>
            <person name="Grigoriev I."/>
        </authorList>
    </citation>
    <scope>NUCLEOTIDE SEQUENCE</scope>
    <source>
        <strain evidence="5">CBS 113389</strain>
    </source>
</reference>
<dbReference type="InterPro" id="IPR019819">
    <property type="entry name" value="Carboxylesterase_B_CS"/>
</dbReference>
<dbReference type="EMBL" id="MU001634">
    <property type="protein sequence ID" value="KAF2484325.1"/>
    <property type="molecule type" value="Genomic_DNA"/>
</dbReference>
<dbReference type="GeneID" id="54474296"/>
<keyword evidence="2 3" id="KW-0378">Hydrolase</keyword>
<dbReference type="AlphaFoldDB" id="A0A6A6PWF6"/>
<protein>
    <recommendedName>
        <fullName evidence="3">Carboxylic ester hydrolase</fullName>
        <ecNumber evidence="3">3.1.1.-</ecNumber>
    </recommendedName>
</protein>